<dbReference type="InterPro" id="IPR050587">
    <property type="entry name" value="GNT1/Glycosyltrans_8"/>
</dbReference>
<dbReference type="SUPFAM" id="SSF53448">
    <property type="entry name" value="Nucleotide-diphospho-sugar transferases"/>
    <property type="match status" value="1"/>
</dbReference>
<evidence type="ECO:0000313" key="3">
    <source>
        <dbReference type="Proteomes" id="UP000176998"/>
    </source>
</evidence>
<dbReference type="Gene3D" id="3.90.550.10">
    <property type="entry name" value="Spore Coat Polysaccharide Biosynthesis Protein SpsA, Chain A"/>
    <property type="match status" value="1"/>
</dbReference>
<accession>A0A1G4B5G5</accession>
<dbReference type="PANTHER" id="PTHR11183">
    <property type="entry name" value="GLYCOGENIN SUBFAMILY MEMBER"/>
    <property type="match status" value="1"/>
</dbReference>
<dbReference type="Proteomes" id="UP000176998">
    <property type="component" value="Unassembled WGS sequence"/>
</dbReference>
<dbReference type="AlphaFoldDB" id="A0A1G4B5G5"/>
<protein>
    <submittedName>
        <fullName evidence="2">Glucose N-acetyltransferase</fullName>
    </submittedName>
</protein>
<dbReference type="GeneID" id="34561249"/>
<comment type="caution">
    <text evidence="2">The sequence shown here is derived from an EMBL/GenBank/DDBJ whole genome shotgun (WGS) entry which is preliminary data.</text>
</comment>
<keyword evidence="2" id="KW-0808">Transferase</keyword>
<evidence type="ECO:0000256" key="1">
    <source>
        <dbReference type="SAM" id="MobiDB-lite"/>
    </source>
</evidence>
<feature type="compositionally biased region" description="Basic residues" evidence="1">
    <location>
        <begin position="378"/>
        <end position="387"/>
    </location>
</feature>
<dbReference type="STRING" id="1209926.A0A1G4B5G5"/>
<name>A0A1G4B5G5_9PEZI</name>
<keyword evidence="3" id="KW-1185">Reference proteome</keyword>
<dbReference type="RefSeq" id="XP_022473803.1">
    <property type="nucleotide sequence ID" value="XM_022619739.1"/>
</dbReference>
<dbReference type="EMBL" id="MJBS01000067">
    <property type="protein sequence ID" value="OHE96647.1"/>
    <property type="molecule type" value="Genomic_DNA"/>
</dbReference>
<reference evidence="2 3" key="1">
    <citation type="submission" date="2016-09" db="EMBL/GenBank/DDBJ databases">
        <authorList>
            <person name="Capua I."/>
            <person name="De Benedictis P."/>
            <person name="Joannis T."/>
            <person name="Lombin L.H."/>
            <person name="Cattoli G."/>
        </authorList>
    </citation>
    <scope>NUCLEOTIDE SEQUENCE [LARGE SCALE GENOMIC DNA]</scope>
    <source>
        <strain evidence="2 3">IMI 309357</strain>
    </source>
</reference>
<dbReference type="GO" id="GO:0016740">
    <property type="term" value="F:transferase activity"/>
    <property type="evidence" value="ECO:0007669"/>
    <property type="project" value="UniProtKB-KW"/>
</dbReference>
<feature type="region of interest" description="Disordered" evidence="1">
    <location>
        <begin position="367"/>
        <end position="387"/>
    </location>
</feature>
<gene>
    <name evidence="2" type="ORF">CORC01_08104</name>
</gene>
<organism evidence="2 3">
    <name type="scientific">Colletotrichum orchidophilum</name>
    <dbReference type="NCBI Taxonomy" id="1209926"/>
    <lineage>
        <taxon>Eukaryota</taxon>
        <taxon>Fungi</taxon>
        <taxon>Dikarya</taxon>
        <taxon>Ascomycota</taxon>
        <taxon>Pezizomycotina</taxon>
        <taxon>Sordariomycetes</taxon>
        <taxon>Hypocreomycetidae</taxon>
        <taxon>Glomerellales</taxon>
        <taxon>Glomerellaceae</taxon>
        <taxon>Colletotrichum</taxon>
    </lineage>
</organism>
<proteinExistence type="predicted"/>
<sequence length="387" mass="45184">MALQWLHSRLAYTQLQTDQAISSALLSKRRPSLTLKQLKLATLTVFGLLLWVVVVCSRDQDVVTESRPSAPQHDRPPDAKSTDWSRFAYVQYVTDKHYLCNSVMFFERLQHFQSKADRVIMYPSDMLVSPLDTEGTSDEAKLLILAREKYDVKLAPISIQRRTGADPTWAESFTKLLAFNQTKYERVLSIDSDSTLLQHMDELFFLPPAPVAMPRAYWLYPEKQILSSQFMLIQPSEIEFSRIMSKIDDAAKDDYDMEIVNQLYKDNALILPHRPYDLLTAEFRMDHHQWYLGNDQEVWDPVAVYNEAKLVHFSDWPLPKPWLGFPENLVREKEPKCVLVDGVEDCSAKDIWHDIYKDFRERRTRVCDTTSPETPKNARSRRRPHRN</sequence>
<dbReference type="InterPro" id="IPR029044">
    <property type="entry name" value="Nucleotide-diphossugar_trans"/>
</dbReference>
<dbReference type="OrthoDB" id="2014201at2759"/>
<evidence type="ECO:0000313" key="2">
    <source>
        <dbReference type="EMBL" id="OHE96647.1"/>
    </source>
</evidence>